<reference evidence="4 5" key="1">
    <citation type="journal article" date="2021" name="Sci. Rep.">
        <title>The distribution of antibiotic resistance genes in chicken gut microbiota commensals.</title>
        <authorList>
            <person name="Juricova H."/>
            <person name="Matiasovicova J."/>
            <person name="Kubasova T."/>
            <person name="Cejkova D."/>
            <person name="Rychlik I."/>
        </authorList>
    </citation>
    <scope>NUCLEOTIDE SEQUENCE [LARGE SCALE GENOMIC DNA]</scope>
    <source>
        <strain evidence="4 5">An773</strain>
    </source>
</reference>
<evidence type="ECO:0000256" key="2">
    <source>
        <dbReference type="SAM" id="Phobius"/>
    </source>
</evidence>
<gene>
    <name evidence="4" type="ORF">H7U36_06235</name>
</gene>
<feature type="transmembrane region" description="Helical" evidence="2">
    <location>
        <begin position="21"/>
        <end position="42"/>
    </location>
</feature>
<dbReference type="InterPro" id="IPR003362">
    <property type="entry name" value="Bact_transf"/>
</dbReference>
<dbReference type="Proteomes" id="UP000716906">
    <property type="component" value="Unassembled WGS sequence"/>
</dbReference>
<proteinExistence type="inferred from homology"/>
<keyword evidence="2" id="KW-0472">Membrane</keyword>
<name>A0ABS2E7U4_9FIRM</name>
<dbReference type="PANTHER" id="PTHR30576:SF8">
    <property type="entry name" value="UNDECAPRENYL-PHOSPHATE GALACTOSE PHOSPHOTRANSFERASE"/>
    <property type="match status" value="1"/>
</dbReference>
<dbReference type="PANTHER" id="PTHR30576">
    <property type="entry name" value="COLANIC BIOSYNTHESIS UDP-GLUCOSE LIPID CARRIER TRANSFERASE"/>
    <property type="match status" value="1"/>
</dbReference>
<feature type="domain" description="Bacterial sugar transferase" evidence="3">
    <location>
        <begin position="16"/>
        <end position="190"/>
    </location>
</feature>
<evidence type="ECO:0000313" key="4">
    <source>
        <dbReference type="EMBL" id="MBM6737708.1"/>
    </source>
</evidence>
<keyword evidence="4" id="KW-0808">Transferase</keyword>
<protein>
    <submittedName>
        <fullName evidence="4">Sugar transferase</fullName>
    </submittedName>
</protein>
<evidence type="ECO:0000259" key="3">
    <source>
        <dbReference type="Pfam" id="PF02397"/>
    </source>
</evidence>
<keyword evidence="5" id="KW-1185">Reference proteome</keyword>
<comment type="similarity">
    <text evidence="1">Belongs to the bacterial sugar transferase family.</text>
</comment>
<evidence type="ECO:0000313" key="5">
    <source>
        <dbReference type="Proteomes" id="UP000716906"/>
    </source>
</evidence>
<evidence type="ECO:0000256" key="1">
    <source>
        <dbReference type="ARBA" id="ARBA00006464"/>
    </source>
</evidence>
<dbReference type="GO" id="GO:0016740">
    <property type="term" value="F:transferase activity"/>
    <property type="evidence" value="ECO:0007669"/>
    <property type="project" value="UniProtKB-KW"/>
</dbReference>
<organism evidence="4 5">
    <name type="scientific">Faecalicatena fissicatena</name>
    <dbReference type="NCBI Taxonomy" id="290055"/>
    <lineage>
        <taxon>Bacteria</taxon>
        <taxon>Bacillati</taxon>
        <taxon>Bacillota</taxon>
        <taxon>Clostridia</taxon>
        <taxon>Lachnospirales</taxon>
        <taxon>Lachnospiraceae</taxon>
        <taxon>Faecalicatena</taxon>
    </lineage>
</organism>
<comment type="caution">
    <text evidence="4">The sequence shown here is derived from an EMBL/GenBank/DDBJ whole genome shotgun (WGS) entry which is preliminary data.</text>
</comment>
<accession>A0ABS2E7U4</accession>
<sequence>MGNRHKPYGPYEKYIKRPIDFLCALAAIVVFSWLYIIVAVLVRLKLGSPVLFTQERPGKDGKIFKLYKFRTMTDEKDKNGKLLPDEVRLTKFGRLLRATSLDELPEAFNILKGDMSVIGPRPLLVSYLPYYTEQESHRHDVRPGLSGLAQVNGRNYIGWDQRLKLDVQYVEKITFKGDVMIILNTVRKFLKKEDIAVDTNTVEPNFAEERMQKMVQDQEV</sequence>
<keyword evidence="2" id="KW-0812">Transmembrane</keyword>
<keyword evidence="2" id="KW-1133">Transmembrane helix</keyword>
<dbReference type="EMBL" id="JACLYY010000005">
    <property type="protein sequence ID" value="MBM6737708.1"/>
    <property type="molecule type" value="Genomic_DNA"/>
</dbReference>
<dbReference type="Pfam" id="PF02397">
    <property type="entry name" value="Bac_transf"/>
    <property type="match status" value="1"/>
</dbReference>
<dbReference type="RefSeq" id="WP_205155816.1">
    <property type="nucleotide sequence ID" value="NZ_JACLYY010000005.1"/>
</dbReference>